<reference evidence="2" key="2">
    <citation type="submission" date="2016-06" db="UniProtKB">
        <authorList>
            <consortium name="WormBaseParasite"/>
        </authorList>
    </citation>
    <scope>IDENTIFICATION</scope>
</reference>
<sequence>MVVHSARSSTNLRLPLTDPLNCGGVSDLFRLSDRELWFCGNNVNVVNLWSVHELSCQCLQANNSGVSEVERCEHARPQFGRDDHSICSTVTSCNGGHNDRLVRIVLREDESHLSSFLKSESSGALILRSCLTKRE</sequence>
<organism evidence="1 2">
    <name type="scientific">Globodera pallida</name>
    <name type="common">Potato cyst nematode worm</name>
    <name type="synonym">Heterodera pallida</name>
    <dbReference type="NCBI Taxonomy" id="36090"/>
    <lineage>
        <taxon>Eukaryota</taxon>
        <taxon>Metazoa</taxon>
        <taxon>Ecdysozoa</taxon>
        <taxon>Nematoda</taxon>
        <taxon>Chromadorea</taxon>
        <taxon>Rhabditida</taxon>
        <taxon>Tylenchina</taxon>
        <taxon>Tylenchomorpha</taxon>
        <taxon>Tylenchoidea</taxon>
        <taxon>Heteroderidae</taxon>
        <taxon>Heteroderinae</taxon>
        <taxon>Globodera</taxon>
    </lineage>
</organism>
<dbReference type="Proteomes" id="UP000050741">
    <property type="component" value="Unassembled WGS sequence"/>
</dbReference>
<evidence type="ECO:0000313" key="2">
    <source>
        <dbReference type="WBParaSite" id="GPLIN_001110400"/>
    </source>
</evidence>
<reference evidence="1" key="1">
    <citation type="submission" date="2014-05" db="EMBL/GenBank/DDBJ databases">
        <title>The genome and life-stage specific transcriptomes of Globodera pallida elucidate key aspects of plant parasitism by a cyst nematode.</title>
        <authorList>
            <person name="Cotton J.A."/>
            <person name="Lilley C.J."/>
            <person name="Jones L.M."/>
            <person name="Kikuchi T."/>
            <person name="Reid A.J."/>
            <person name="Thorpe P."/>
            <person name="Tsai I.J."/>
            <person name="Beasley H."/>
            <person name="Blok V."/>
            <person name="Cock P.J.A."/>
            <person name="Van den Akker S.E."/>
            <person name="Holroyd N."/>
            <person name="Hunt M."/>
            <person name="Mantelin S."/>
            <person name="Naghra H."/>
            <person name="Pain A."/>
            <person name="Palomares-Rius J.E."/>
            <person name="Zarowiecki M."/>
            <person name="Berriman M."/>
            <person name="Jones J.T."/>
            <person name="Urwin P.E."/>
        </authorList>
    </citation>
    <scope>NUCLEOTIDE SEQUENCE [LARGE SCALE GENOMIC DNA]</scope>
    <source>
        <strain evidence="1">Lindley</strain>
    </source>
</reference>
<dbReference type="AlphaFoldDB" id="A0A183CE00"/>
<accession>A0A183CE00</accession>
<keyword evidence="1" id="KW-1185">Reference proteome</keyword>
<evidence type="ECO:0000313" key="1">
    <source>
        <dbReference type="Proteomes" id="UP000050741"/>
    </source>
</evidence>
<protein>
    <submittedName>
        <fullName evidence="2">Uncharacterized protein</fullName>
    </submittedName>
</protein>
<proteinExistence type="predicted"/>
<name>A0A183CE00_GLOPA</name>
<dbReference type="WBParaSite" id="GPLIN_001110400">
    <property type="protein sequence ID" value="GPLIN_001110400"/>
    <property type="gene ID" value="GPLIN_001110400"/>
</dbReference>